<evidence type="ECO:0000313" key="9">
    <source>
        <dbReference type="Proteomes" id="UP000182740"/>
    </source>
</evidence>
<proteinExistence type="predicted"/>
<evidence type="ECO:0000259" key="7">
    <source>
        <dbReference type="PROSITE" id="PS50850"/>
    </source>
</evidence>
<dbReference type="GO" id="GO:0022857">
    <property type="term" value="F:transmembrane transporter activity"/>
    <property type="evidence" value="ECO:0007669"/>
    <property type="project" value="InterPro"/>
</dbReference>
<dbReference type="PANTHER" id="PTHR23513:SF6">
    <property type="entry name" value="MAJOR FACILITATOR SUPERFAMILY ASSOCIATED DOMAIN-CONTAINING PROTEIN"/>
    <property type="match status" value="1"/>
</dbReference>
<feature type="transmembrane region" description="Helical" evidence="6">
    <location>
        <begin position="262"/>
        <end position="281"/>
    </location>
</feature>
<dbReference type="Pfam" id="PF07690">
    <property type="entry name" value="MFS_1"/>
    <property type="match status" value="1"/>
</dbReference>
<evidence type="ECO:0000256" key="6">
    <source>
        <dbReference type="SAM" id="Phobius"/>
    </source>
</evidence>
<dbReference type="GO" id="GO:0005886">
    <property type="term" value="C:plasma membrane"/>
    <property type="evidence" value="ECO:0007669"/>
    <property type="project" value="UniProtKB-SubCell"/>
</dbReference>
<dbReference type="EMBL" id="FPJG01000006">
    <property type="protein sequence ID" value="SFW88818.1"/>
    <property type="molecule type" value="Genomic_DNA"/>
</dbReference>
<gene>
    <name evidence="8" type="ORF">SAMN04489730_7067</name>
</gene>
<dbReference type="PROSITE" id="PS50850">
    <property type="entry name" value="MFS"/>
    <property type="match status" value="1"/>
</dbReference>
<name>A0A1K1SWW1_9PSEU</name>
<feature type="transmembrane region" description="Helical" evidence="6">
    <location>
        <begin position="227"/>
        <end position="250"/>
    </location>
</feature>
<feature type="transmembrane region" description="Helical" evidence="6">
    <location>
        <begin position="21"/>
        <end position="45"/>
    </location>
</feature>
<reference evidence="9" key="1">
    <citation type="submission" date="2016-11" db="EMBL/GenBank/DDBJ databases">
        <authorList>
            <person name="Varghese N."/>
            <person name="Submissions S."/>
        </authorList>
    </citation>
    <scope>NUCLEOTIDE SEQUENCE [LARGE SCALE GENOMIC DNA]</scope>
    <source>
        <strain evidence="9">DSM 44671</strain>
    </source>
</reference>
<dbReference type="SUPFAM" id="SSF103473">
    <property type="entry name" value="MFS general substrate transporter"/>
    <property type="match status" value="1"/>
</dbReference>
<keyword evidence="4 6" id="KW-1133">Transmembrane helix</keyword>
<keyword evidence="9" id="KW-1185">Reference proteome</keyword>
<dbReference type="PANTHER" id="PTHR23513">
    <property type="entry name" value="INTEGRAL MEMBRANE EFFLUX PROTEIN-RELATED"/>
    <property type="match status" value="1"/>
</dbReference>
<feature type="transmembrane region" description="Helical" evidence="6">
    <location>
        <begin position="288"/>
        <end position="306"/>
    </location>
</feature>
<feature type="transmembrane region" description="Helical" evidence="6">
    <location>
        <begin position="93"/>
        <end position="123"/>
    </location>
</feature>
<evidence type="ECO:0000256" key="1">
    <source>
        <dbReference type="ARBA" id="ARBA00004651"/>
    </source>
</evidence>
<evidence type="ECO:0000256" key="2">
    <source>
        <dbReference type="ARBA" id="ARBA00022475"/>
    </source>
</evidence>
<dbReference type="STRING" id="546364.SAMN04489730_7067"/>
<dbReference type="InterPro" id="IPR011701">
    <property type="entry name" value="MFS"/>
</dbReference>
<evidence type="ECO:0000256" key="3">
    <source>
        <dbReference type="ARBA" id="ARBA00022692"/>
    </source>
</evidence>
<dbReference type="CDD" id="cd06173">
    <property type="entry name" value="MFS_MefA_like"/>
    <property type="match status" value="1"/>
</dbReference>
<dbReference type="AlphaFoldDB" id="A0A1K1SWW1"/>
<dbReference type="Gene3D" id="1.20.1250.20">
    <property type="entry name" value="MFS general substrate transporter like domains"/>
    <property type="match status" value="1"/>
</dbReference>
<keyword evidence="5 6" id="KW-0472">Membrane</keyword>
<feature type="transmembrane region" description="Helical" evidence="6">
    <location>
        <begin position="312"/>
        <end position="338"/>
    </location>
</feature>
<sequence>MSAPSKEKLSRNRDYRLLWSGQVVSEAGFSTTTIAFPLLVLALTGSAAQSGLVLGAVAIAQLVAGLPAGALVDRWPRKRIMLGCEAAQALAAASLVLALWWGVAGVAQLVVVAVVMGLCRALFEPAEEASLPRLVSTEQVSSAVALNAARTSAGQLSGTALGGFLFALGRFVPFAFDVVAHVVAFVSLVFVRLPARGEPAEERPPAHLGREIAEGLRWVWRQPRVRVTAVCAIALNLFFAAYYLVIIVLATERGVPAGEIGVMAAMLGGGGIAGALAAPYLHRRFRPYVLIIGVFWGLTLLTPLAAVVHSGYLMGLLFAAMAFLAPAANTTINTYQLLYTPDELRGRLGGVLGVTGGLAAALGPALGGWLVDVLPGPAAVLTCAGAIALVTVLTTVSRTLRGFPDVIEENTDNPKEP</sequence>
<dbReference type="RefSeq" id="WP_072480275.1">
    <property type="nucleotide sequence ID" value="NZ_FPJG01000006.1"/>
</dbReference>
<dbReference type="Proteomes" id="UP000182740">
    <property type="component" value="Unassembled WGS sequence"/>
</dbReference>
<feature type="transmembrane region" description="Helical" evidence="6">
    <location>
        <begin position="350"/>
        <end position="371"/>
    </location>
</feature>
<organism evidence="8 9">
    <name type="scientific">Amycolatopsis australiensis</name>
    <dbReference type="NCBI Taxonomy" id="546364"/>
    <lineage>
        <taxon>Bacteria</taxon>
        <taxon>Bacillati</taxon>
        <taxon>Actinomycetota</taxon>
        <taxon>Actinomycetes</taxon>
        <taxon>Pseudonocardiales</taxon>
        <taxon>Pseudonocardiaceae</taxon>
        <taxon>Amycolatopsis</taxon>
    </lineage>
</organism>
<comment type="subcellular location">
    <subcellularLocation>
        <location evidence="1">Cell membrane</location>
        <topology evidence="1">Multi-pass membrane protein</topology>
    </subcellularLocation>
</comment>
<evidence type="ECO:0000256" key="4">
    <source>
        <dbReference type="ARBA" id="ARBA00022989"/>
    </source>
</evidence>
<keyword evidence="2" id="KW-1003">Cell membrane</keyword>
<dbReference type="InterPro" id="IPR020846">
    <property type="entry name" value="MFS_dom"/>
</dbReference>
<evidence type="ECO:0000256" key="5">
    <source>
        <dbReference type="ARBA" id="ARBA00023136"/>
    </source>
</evidence>
<dbReference type="InterPro" id="IPR036259">
    <property type="entry name" value="MFS_trans_sf"/>
</dbReference>
<keyword evidence="3 6" id="KW-0812">Transmembrane</keyword>
<feature type="domain" description="Major facilitator superfamily (MFS) profile" evidence="7">
    <location>
        <begin position="1"/>
        <end position="400"/>
    </location>
</feature>
<feature type="transmembrane region" description="Helical" evidence="6">
    <location>
        <begin position="377"/>
        <end position="396"/>
    </location>
</feature>
<feature type="transmembrane region" description="Helical" evidence="6">
    <location>
        <begin position="171"/>
        <end position="193"/>
    </location>
</feature>
<protein>
    <submittedName>
        <fullName evidence="8">Predicted arabinose efflux permease, MFS family</fullName>
    </submittedName>
</protein>
<accession>A0A1K1SWW1</accession>
<evidence type="ECO:0000313" key="8">
    <source>
        <dbReference type="EMBL" id="SFW88818.1"/>
    </source>
</evidence>
<feature type="transmembrane region" description="Helical" evidence="6">
    <location>
        <begin position="51"/>
        <end position="72"/>
    </location>
</feature>